<dbReference type="InterPro" id="IPR045175">
    <property type="entry name" value="M28_fam"/>
</dbReference>
<evidence type="ECO:0000313" key="4">
    <source>
        <dbReference type="Proteomes" id="UP000286701"/>
    </source>
</evidence>
<dbReference type="GO" id="GO:0006508">
    <property type="term" value="P:proteolysis"/>
    <property type="evidence" value="ECO:0007669"/>
    <property type="project" value="InterPro"/>
</dbReference>
<evidence type="ECO:0000313" key="3">
    <source>
        <dbReference type="EMBL" id="RWY52292.1"/>
    </source>
</evidence>
<keyword evidence="1" id="KW-0732">Signal</keyword>
<gene>
    <name evidence="3" type="ORF">EPL05_10260</name>
</gene>
<protein>
    <submittedName>
        <fullName evidence="3">M28 family peptidase</fullName>
    </submittedName>
</protein>
<organism evidence="3 4">
    <name type="scientific">Mucilaginibacter gilvus</name>
    <dbReference type="NCBI Taxonomy" id="2305909"/>
    <lineage>
        <taxon>Bacteria</taxon>
        <taxon>Pseudomonadati</taxon>
        <taxon>Bacteroidota</taxon>
        <taxon>Sphingobacteriia</taxon>
        <taxon>Sphingobacteriales</taxon>
        <taxon>Sphingobacteriaceae</taxon>
        <taxon>Mucilaginibacter</taxon>
    </lineage>
</organism>
<feature type="chain" id="PRO_5018686081" evidence="1">
    <location>
        <begin position="17"/>
        <end position="496"/>
    </location>
</feature>
<dbReference type="OrthoDB" id="9764939at2"/>
<dbReference type="AlphaFoldDB" id="A0A3S3UWI2"/>
<comment type="caution">
    <text evidence="3">The sequence shown here is derived from an EMBL/GenBank/DDBJ whole genome shotgun (WGS) entry which is preliminary data.</text>
</comment>
<keyword evidence="4" id="KW-1185">Reference proteome</keyword>
<dbReference type="InterPro" id="IPR007484">
    <property type="entry name" value="Peptidase_M28"/>
</dbReference>
<accession>A0A3S3UWI2</accession>
<dbReference type="Pfam" id="PF04389">
    <property type="entry name" value="Peptidase_M28"/>
    <property type="match status" value="1"/>
</dbReference>
<dbReference type="PANTHER" id="PTHR12147:SF26">
    <property type="entry name" value="PEPTIDASE M28 DOMAIN-CONTAINING PROTEIN"/>
    <property type="match status" value="1"/>
</dbReference>
<dbReference type="RefSeq" id="WP_128533877.1">
    <property type="nucleotide sequence ID" value="NZ_SBIW01000004.1"/>
</dbReference>
<reference evidence="3 4" key="1">
    <citation type="submission" date="2019-01" db="EMBL/GenBank/DDBJ databases">
        <title>Mucilaginibacter antarcticum sp. nov., isolated from antarctic soil.</title>
        <authorList>
            <person name="Yan Y.-Q."/>
            <person name="Du Z.-J."/>
        </authorList>
    </citation>
    <scope>NUCLEOTIDE SEQUENCE [LARGE SCALE GENOMIC DNA]</scope>
    <source>
        <strain evidence="3 4">F01003</strain>
    </source>
</reference>
<evidence type="ECO:0000259" key="2">
    <source>
        <dbReference type="Pfam" id="PF04389"/>
    </source>
</evidence>
<proteinExistence type="predicted"/>
<dbReference type="PANTHER" id="PTHR12147">
    <property type="entry name" value="METALLOPEPTIDASE M28 FAMILY MEMBER"/>
    <property type="match status" value="1"/>
</dbReference>
<name>A0A3S3UWI2_9SPHI</name>
<dbReference type="SUPFAM" id="SSF53187">
    <property type="entry name" value="Zn-dependent exopeptidases"/>
    <property type="match status" value="1"/>
</dbReference>
<feature type="domain" description="Peptidase M28" evidence="2">
    <location>
        <begin position="273"/>
        <end position="486"/>
    </location>
</feature>
<dbReference type="EMBL" id="SBIW01000004">
    <property type="protein sequence ID" value="RWY52292.1"/>
    <property type="molecule type" value="Genomic_DNA"/>
</dbReference>
<dbReference type="Proteomes" id="UP000286701">
    <property type="component" value="Unassembled WGS sequence"/>
</dbReference>
<sequence length="496" mass="56269">MRLLTLLLLCGTACMAQQKSIENITSSCSTVNLKKNLYYLASSKLQGRLMGSRGDTLTAKYIAEWYKQNGVQAPYNKGLSYFQSITAVQKINRAALTINNKRYDYLDGWQMFLTEPTDLKNVPVLYVMHNSIEAFYRDLPKMEVREKAIFFNTTLARAFIAKGLDSMEMVLKRRGALMVAWSGPFFNKIIDRQKARRFLPQYVQPYDGNPPQVQPLPEVNLTPQRLREMLAADNLIVDEDANVLNTGDKPYFDIQTRLTVRAQIQFKETHAPNVIGVIQGSDTSLASVVISAHHDHDGVNGKEVYYGAVDNASGTVAIMEVAAMMTRAVEQGLKPRRTIVFASFTGEERGLLGSAWYVDHPLYSMKKTYGVLNIDMFGRPDTIHLNHNMPDSANYAYILVKDTLNRGLREALYTANDASTKLTLDTYYENPKYMMRRLTGSDQYPFYLKGVPFIRIDCGFCSDYHKPTDTPDKINYALLTKQTQLAFTTLWNMANR</sequence>
<dbReference type="Gene3D" id="3.40.630.10">
    <property type="entry name" value="Zn peptidases"/>
    <property type="match status" value="1"/>
</dbReference>
<dbReference type="GO" id="GO:0008235">
    <property type="term" value="F:metalloexopeptidase activity"/>
    <property type="evidence" value="ECO:0007669"/>
    <property type="project" value="InterPro"/>
</dbReference>
<feature type="signal peptide" evidence="1">
    <location>
        <begin position="1"/>
        <end position="16"/>
    </location>
</feature>
<evidence type="ECO:0000256" key="1">
    <source>
        <dbReference type="SAM" id="SignalP"/>
    </source>
</evidence>